<organism evidence="1 2">
    <name type="scientific">Vigna unguiculata</name>
    <name type="common">Cowpea</name>
    <dbReference type="NCBI Taxonomy" id="3917"/>
    <lineage>
        <taxon>Eukaryota</taxon>
        <taxon>Viridiplantae</taxon>
        <taxon>Streptophyta</taxon>
        <taxon>Embryophyta</taxon>
        <taxon>Tracheophyta</taxon>
        <taxon>Spermatophyta</taxon>
        <taxon>Magnoliopsida</taxon>
        <taxon>eudicotyledons</taxon>
        <taxon>Gunneridae</taxon>
        <taxon>Pentapetalae</taxon>
        <taxon>rosids</taxon>
        <taxon>fabids</taxon>
        <taxon>Fabales</taxon>
        <taxon>Fabaceae</taxon>
        <taxon>Papilionoideae</taxon>
        <taxon>50 kb inversion clade</taxon>
        <taxon>NPAAA clade</taxon>
        <taxon>indigoferoid/millettioid clade</taxon>
        <taxon>Phaseoleae</taxon>
        <taxon>Vigna</taxon>
    </lineage>
</organism>
<reference evidence="1 2" key="1">
    <citation type="submission" date="2019-04" db="EMBL/GenBank/DDBJ databases">
        <title>An improved genome assembly and genetic linkage map for asparagus bean, Vigna unguiculata ssp. sesquipedialis.</title>
        <authorList>
            <person name="Xia Q."/>
            <person name="Zhang R."/>
            <person name="Dong Y."/>
        </authorList>
    </citation>
    <scope>NUCLEOTIDE SEQUENCE [LARGE SCALE GENOMIC DNA]</scope>
    <source>
        <tissue evidence="1">Leaf</tissue>
    </source>
</reference>
<evidence type="ECO:0000313" key="2">
    <source>
        <dbReference type="Proteomes" id="UP000501690"/>
    </source>
</evidence>
<gene>
    <name evidence="1" type="ORF">DEO72_LG2g3391</name>
</gene>
<proteinExistence type="predicted"/>
<protein>
    <submittedName>
        <fullName evidence="1">Uncharacterized protein</fullName>
    </submittedName>
</protein>
<sequence length="100" mass="11144">MVVLGASRSLQVLFLVRGELSMVYVYLAHGRVGAVAMVVCEGCRNGCCIWMSATVTGRWWLRKSSARWWSKNKLPWWLTKMASLDARCRCSGGVAVLFSA</sequence>
<evidence type="ECO:0000313" key="1">
    <source>
        <dbReference type="EMBL" id="QCD83048.1"/>
    </source>
</evidence>
<dbReference type="Proteomes" id="UP000501690">
    <property type="component" value="Linkage Group LG2"/>
</dbReference>
<dbReference type="EMBL" id="CP039346">
    <property type="protein sequence ID" value="QCD83048.1"/>
    <property type="molecule type" value="Genomic_DNA"/>
</dbReference>
<dbReference type="AlphaFoldDB" id="A0A4D6L3J6"/>
<keyword evidence="2" id="KW-1185">Reference proteome</keyword>
<name>A0A4D6L3J6_VIGUN</name>
<accession>A0A4D6L3J6</accession>